<proteinExistence type="predicted"/>
<evidence type="ECO:0000256" key="2">
    <source>
        <dbReference type="ARBA" id="ARBA00022737"/>
    </source>
</evidence>
<dbReference type="SMART" id="SM00355">
    <property type="entry name" value="ZnF_C2H2"/>
    <property type="match status" value="10"/>
</dbReference>
<evidence type="ECO:0000313" key="8">
    <source>
        <dbReference type="Proteomes" id="UP000837857"/>
    </source>
</evidence>
<evidence type="ECO:0000259" key="6">
    <source>
        <dbReference type="PROSITE" id="PS50157"/>
    </source>
</evidence>
<reference evidence="7" key="1">
    <citation type="submission" date="2022-03" db="EMBL/GenBank/DDBJ databases">
        <authorList>
            <person name="Martin H S."/>
        </authorList>
    </citation>
    <scope>NUCLEOTIDE SEQUENCE</scope>
</reference>
<evidence type="ECO:0000256" key="4">
    <source>
        <dbReference type="ARBA" id="ARBA00022833"/>
    </source>
</evidence>
<name>A0ABN8IMQ7_9NEOP</name>
<keyword evidence="1" id="KW-0479">Metal-binding</keyword>
<feature type="domain" description="C2H2-type" evidence="6">
    <location>
        <begin position="225"/>
        <end position="253"/>
    </location>
</feature>
<dbReference type="EMBL" id="OW152841">
    <property type="protein sequence ID" value="CAH2062239.1"/>
    <property type="molecule type" value="Genomic_DNA"/>
</dbReference>
<feature type="domain" description="C2H2-type" evidence="6">
    <location>
        <begin position="77"/>
        <end position="105"/>
    </location>
</feature>
<feature type="domain" description="C2H2-type" evidence="6">
    <location>
        <begin position="285"/>
        <end position="313"/>
    </location>
</feature>
<organism evidence="7 8">
    <name type="scientific">Iphiclides podalirius</name>
    <name type="common">scarce swallowtail</name>
    <dbReference type="NCBI Taxonomy" id="110791"/>
    <lineage>
        <taxon>Eukaryota</taxon>
        <taxon>Metazoa</taxon>
        <taxon>Ecdysozoa</taxon>
        <taxon>Arthropoda</taxon>
        <taxon>Hexapoda</taxon>
        <taxon>Insecta</taxon>
        <taxon>Pterygota</taxon>
        <taxon>Neoptera</taxon>
        <taxon>Endopterygota</taxon>
        <taxon>Lepidoptera</taxon>
        <taxon>Glossata</taxon>
        <taxon>Ditrysia</taxon>
        <taxon>Papilionoidea</taxon>
        <taxon>Papilionidae</taxon>
        <taxon>Papilioninae</taxon>
        <taxon>Iphiclides</taxon>
    </lineage>
</organism>
<dbReference type="Gene3D" id="3.30.160.60">
    <property type="entry name" value="Classic Zinc Finger"/>
    <property type="match status" value="4"/>
</dbReference>
<dbReference type="Pfam" id="PF00096">
    <property type="entry name" value="zf-C2H2"/>
    <property type="match status" value="2"/>
</dbReference>
<dbReference type="PANTHER" id="PTHR24379">
    <property type="entry name" value="KRAB AND ZINC FINGER DOMAIN-CONTAINING"/>
    <property type="match status" value="1"/>
</dbReference>
<feature type="non-terminal residue" evidence="7">
    <location>
        <position position="399"/>
    </location>
</feature>
<dbReference type="SUPFAM" id="SSF57667">
    <property type="entry name" value="beta-beta-alpha zinc fingers"/>
    <property type="match status" value="4"/>
</dbReference>
<sequence>MANGSVQRAVDVKTDLLAILNGSPEPIVKEDEEELISLEKLSKRCRKEELQKHYANIRLILQYSNATPIGRHGGIGYMCSFCADQYSEPADLKRHTLENHKGISTASFTRRHDLNSYCVKLDITGLRCKLCQSDIANTEQLIEHLQNHHKENLHTDIKSHIISFKFDSADTLRCHICSNEFVKFKMLLEHMNIHCRNYVCDVCDAGYVNLRKLMTHTEVHKTGLFACDYCPKVFNTLQKKKSHEKCVHTHSNVLNKCCLCGETFRDYRKKEAHMIEAHGTRSLTLKCHACDKTFTSQKAHRIHTKRDHLLERRHVCTECEMRFFSSTELKEHMVKHTGVRNYRCGVCSKSYGRKWTLKEHMRIHEDDKRFGCEHCGQAFVQKCSWRGHMRAKHGVLLFN</sequence>
<dbReference type="PROSITE" id="PS00028">
    <property type="entry name" value="ZINC_FINGER_C2H2_1"/>
    <property type="match status" value="9"/>
</dbReference>
<dbReference type="InterPro" id="IPR036236">
    <property type="entry name" value="Znf_C2H2_sf"/>
</dbReference>
<evidence type="ECO:0000256" key="3">
    <source>
        <dbReference type="ARBA" id="ARBA00022771"/>
    </source>
</evidence>
<evidence type="ECO:0000256" key="5">
    <source>
        <dbReference type="PROSITE-ProRule" id="PRU00042"/>
    </source>
</evidence>
<feature type="domain" description="C2H2-type" evidence="6">
    <location>
        <begin position="370"/>
        <end position="393"/>
    </location>
</feature>
<gene>
    <name evidence="7" type="ORF">IPOD504_LOCUS11801</name>
</gene>
<dbReference type="Proteomes" id="UP000837857">
    <property type="component" value="Chromosome 29"/>
</dbReference>
<keyword evidence="3 5" id="KW-0863">Zinc-finger</keyword>
<keyword evidence="2" id="KW-0677">Repeat</keyword>
<accession>A0ABN8IMQ7</accession>
<dbReference type="InterPro" id="IPR013087">
    <property type="entry name" value="Znf_C2H2_type"/>
</dbReference>
<dbReference type="PANTHER" id="PTHR24379:SF127">
    <property type="entry name" value="BLOODY FINGERS-RELATED"/>
    <property type="match status" value="1"/>
</dbReference>
<keyword evidence="8" id="KW-1185">Reference proteome</keyword>
<evidence type="ECO:0000256" key="1">
    <source>
        <dbReference type="ARBA" id="ARBA00022723"/>
    </source>
</evidence>
<dbReference type="PROSITE" id="PS50157">
    <property type="entry name" value="ZINC_FINGER_C2H2_2"/>
    <property type="match status" value="6"/>
</dbReference>
<keyword evidence="4" id="KW-0862">Zinc</keyword>
<protein>
    <recommendedName>
        <fullName evidence="6">C2H2-type domain-containing protein</fullName>
    </recommendedName>
</protein>
<feature type="domain" description="C2H2-type" evidence="6">
    <location>
        <begin position="342"/>
        <end position="369"/>
    </location>
</feature>
<evidence type="ECO:0000313" key="7">
    <source>
        <dbReference type="EMBL" id="CAH2062239.1"/>
    </source>
</evidence>
<feature type="domain" description="C2H2-type" evidence="6">
    <location>
        <begin position="314"/>
        <end position="341"/>
    </location>
</feature>